<protein>
    <submittedName>
        <fullName evidence="1">Uncharacterized protein</fullName>
    </submittedName>
</protein>
<dbReference type="EMBL" id="HBUF01279771">
    <property type="protein sequence ID" value="CAG6687096.1"/>
    <property type="molecule type" value="Transcribed_RNA"/>
</dbReference>
<accession>A0A8D8TEG3</accession>
<reference evidence="1" key="1">
    <citation type="submission" date="2021-05" db="EMBL/GenBank/DDBJ databases">
        <authorList>
            <person name="Alioto T."/>
            <person name="Alioto T."/>
            <person name="Gomez Garrido J."/>
        </authorList>
    </citation>
    <scope>NUCLEOTIDE SEQUENCE</scope>
</reference>
<evidence type="ECO:0000313" key="1">
    <source>
        <dbReference type="EMBL" id="CAG6687096.1"/>
    </source>
</evidence>
<dbReference type="AlphaFoldDB" id="A0A8D8TEG3"/>
<organism evidence="1">
    <name type="scientific">Cacopsylla melanoneura</name>
    <dbReference type="NCBI Taxonomy" id="428564"/>
    <lineage>
        <taxon>Eukaryota</taxon>
        <taxon>Metazoa</taxon>
        <taxon>Ecdysozoa</taxon>
        <taxon>Arthropoda</taxon>
        <taxon>Hexapoda</taxon>
        <taxon>Insecta</taxon>
        <taxon>Pterygota</taxon>
        <taxon>Neoptera</taxon>
        <taxon>Paraneoptera</taxon>
        <taxon>Hemiptera</taxon>
        <taxon>Sternorrhyncha</taxon>
        <taxon>Psylloidea</taxon>
        <taxon>Psyllidae</taxon>
        <taxon>Psyllinae</taxon>
        <taxon>Cacopsylla</taxon>
    </lineage>
</organism>
<sequence length="102" mass="11950">MVVTNATTRKNNVKPKTDRDILEDLLTKTTAMEQKMTEIVGQSVETNSRDFFSFFRRFLYSCGIIYQKSPRGEGGGFRRIFWTFVRFFDFNSKSKSLTLKLK</sequence>
<proteinExistence type="predicted"/>
<name>A0A8D8TEG3_9HEMI</name>